<dbReference type="EMBL" id="GBXM01015828">
    <property type="protein sequence ID" value="JAH92749.1"/>
    <property type="molecule type" value="Transcribed_RNA"/>
</dbReference>
<reference evidence="1" key="1">
    <citation type="submission" date="2014-11" db="EMBL/GenBank/DDBJ databases">
        <authorList>
            <person name="Amaro Gonzalez C."/>
        </authorList>
    </citation>
    <scope>NUCLEOTIDE SEQUENCE</scope>
</reference>
<sequence length="38" mass="4516">MRHHVNQCSLFCFSSLKHVNVFQSPNECSKIEWNSKCF</sequence>
<dbReference type="AlphaFoldDB" id="A0A0E9WQS2"/>
<name>A0A0E9WQS2_ANGAN</name>
<evidence type="ECO:0000313" key="1">
    <source>
        <dbReference type="EMBL" id="JAH92749.1"/>
    </source>
</evidence>
<proteinExistence type="predicted"/>
<accession>A0A0E9WQS2</accession>
<reference evidence="1" key="2">
    <citation type="journal article" date="2015" name="Fish Shellfish Immunol.">
        <title>Early steps in the European eel (Anguilla anguilla)-Vibrio vulnificus interaction in the gills: Role of the RtxA13 toxin.</title>
        <authorList>
            <person name="Callol A."/>
            <person name="Pajuelo D."/>
            <person name="Ebbesson L."/>
            <person name="Teles M."/>
            <person name="MacKenzie S."/>
            <person name="Amaro C."/>
        </authorList>
    </citation>
    <scope>NUCLEOTIDE SEQUENCE</scope>
</reference>
<protein>
    <submittedName>
        <fullName evidence="1">Uncharacterized protein</fullName>
    </submittedName>
</protein>
<organism evidence="1">
    <name type="scientific">Anguilla anguilla</name>
    <name type="common">European freshwater eel</name>
    <name type="synonym">Muraena anguilla</name>
    <dbReference type="NCBI Taxonomy" id="7936"/>
    <lineage>
        <taxon>Eukaryota</taxon>
        <taxon>Metazoa</taxon>
        <taxon>Chordata</taxon>
        <taxon>Craniata</taxon>
        <taxon>Vertebrata</taxon>
        <taxon>Euteleostomi</taxon>
        <taxon>Actinopterygii</taxon>
        <taxon>Neopterygii</taxon>
        <taxon>Teleostei</taxon>
        <taxon>Anguilliformes</taxon>
        <taxon>Anguillidae</taxon>
        <taxon>Anguilla</taxon>
    </lineage>
</organism>